<evidence type="ECO:0000256" key="1">
    <source>
        <dbReference type="SAM" id="MobiDB-lite"/>
    </source>
</evidence>
<feature type="region of interest" description="Disordered" evidence="1">
    <location>
        <begin position="33"/>
        <end position="239"/>
    </location>
</feature>
<sequence>MSPHAASQLPSQSSFLPSSLSRLFALPAAKAVDARGGKGGGLPTAAVGGDNGDGSASRRRHPARHTVRRGGTPRAAARRCEDGGAVEGKRGGRGKWSGEQWRGVGVFIGKRGKRERKGDDATAARRHDGGRRGAGLGALVTRGDTTGGDVTARGTRAAMATAWRGSGREAARHVAVARGARRRARGARRRDGARRGNGTARGAGRRRAARQRRWDGDGDRRRWRRRHGGRRRWRQRAAA</sequence>
<organism evidence="2 3">
    <name type="scientific">Oryza sativa subsp. japonica</name>
    <name type="common">Rice</name>
    <dbReference type="NCBI Taxonomy" id="39947"/>
    <lineage>
        <taxon>Eukaryota</taxon>
        <taxon>Viridiplantae</taxon>
        <taxon>Streptophyta</taxon>
        <taxon>Embryophyta</taxon>
        <taxon>Tracheophyta</taxon>
        <taxon>Spermatophyta</taxon>
        <taxon>Magnoliopsida</taxon>
        <taxon>Liliopsida</taxon>
        <taxon>Poales</taxon>
        <taxon>Poaceae</taxon>
        <taxon>BOP clade</taxon>
        <taxon>Oryzoideae</taxon>
        <taxon>Oryzeae</taxon>
        <taxon>Oryzinae</taxon>
        <taxon>Oryza</taxon>
        <taxon>Oryza sativa</taxon>
    </lineage>
</organism>
<accession>Q68UR7</accession>
<feature type="compositionally biased region" description="Basic and acidic residues" evidence="1">
    <location>
        <begin position="78"/>
        <end position="90"/>
    </location>
</feature>
<reference evidence="3" key="1">
    <citation type="journal article" date="2005" name="Nature">
        <title>The map-based sequence of the rice genome.</title>
        <authorList>
            <consortium name="International rice genome sequencing project (IRGSP)"/>
            <person name="Matsumoto T."/>
            <person name="Wu J."/>
            <person name="Kanamori H."/>
            <person name="Katayose Y."/>
            <person name="Fujisawa M."/>
            <person name="Namiki N."/>
            <person name="Mizuno H."/>
            <person name="Yamamoto K."/>
            <person name="Antonio B.A."/>
            <person name="Baba T."/>
            <person name="Sakata K."/>
            <person name="Nagamura Y."/>
            <person name="Aoki H."/>
            <person name="Arikawa K."/>
            <person name="Arita K."/>
            <person name="Bito T."/>
            <person name="Chiden Y."/>
            <person name="Fujitsuka N."/>
            <person name="Fukunaka R."/>
            <person name="Hamada M."/>
            <person name="Harada C."/>
            <person name="Hayashi A."/>
            <person name="Hijishita S."/>
            <person name="Honda M."/>
            <person name="Hosokawa S."/>
            <person name="Ichikawa Y."/>
            <person name="Idonuma A."/>
            <person name="Iijima M."/>
            <person name="Ikeda M."/>
            <person name="Ikeno M."/>
            <person name="Ito K."/>
            <person name="Ito S."/>
            <person name="Ito T."/>
            <person name="Ito Y."/>
            <person name="Ito Y."/>
            <person name="Iwabuchi A."/>
            <person name="Kamiya K."/>
            <person name="Karasawa W."/>
            <person name="Kurita K."/>
            <person name="Katagiri S."/>
            <person name="Kikuta A."/>
            <person name="Kobayashi H."/>
            <person name="Kobayashi N."/>
            <person name="Machita K."/>
            <person name="Maehara T."/>
            <person name="Masukawa M."/>
            <person name="Mizubayashi T."/>
            <person name="Mukai Y."/>
            <person name="Nagasaki H."/>
            <person name="Nagata Y."/>
            <person name="Naito S."/>
            <person name="Nakashima M."/>
            <person name="Nakama Y."/>
            <person name="Nakamichi Y."/>
            <person name="Nakamura M."/>
            <person name="Meguro A."/>
            <person name="Negishi M."/>
            <person name="Ohta I."/>
            <person name="Ohta T."/>
            <person name="Okamoto M."/>
            <person name="Ono N."/>
            <person name="Saji S."/>
            <person name="Sakaguchi M."/>
            <person name="Sakai K."/>
            <person name="Shibata M."/>
            <person name="Shimokawa T."/>
            <person name="Song J."/>
            <person name="Takazaki Y."/>
            <person name="Terasawa K."/>
            <person name="Tsugane M."/>
            <person name="Tsuji K."/>
            <person name="Ueda S."/>
            <person name="Waki K."/>
            <person name="Yamagata H."/>
            <person name="Yamamoto M."/>
            <person name="Yamamoto S."/>
            <person name="Yamane H."/>
            <person name="Yoshiki S."/>
            <person name="Yoshihara R."/>
            <person name="Yukawa K."/>
            <person name="Zhong H."/>
            <person name="Yano M."/>
            <person name="Yuan Q."/>
            <person name="Ouyang S."/>
            <person name="Liu J."/>
            <person name="Jones K.M."/>
            <person name="Gansberger K."/>
            <person name="Moffat K."/>
            <person name="Hill J."/>
            <person name="Bera J."/>
            <person name="Fadrosh D."/>
            <person name="Jin S."/>
            <person name="Johri S."/>
            <person name="Kim M."/>
            <person name="Overton L."/>
            <person name="Reardon M."/>
            <person name="Tsitrin T."/>
            <person name="Vuong H."/>
            <person name="Weaver B."/>
            <person name="Ciecko A."/>
            <person name="Tallon L."/>
            <person name="Jackson J."/>
            <person name="Pai G."/>
            <person name="Aken S.V."/>
            <person name="Utterback T."/>
            <person name="Reidmuller S."/>
            <person name="Feldblyum T."/>
            <person name="Hsiao J."/>
            <person name="Zismann V."/>
            <person name="Iobst S."/>
            <person name="de Vazeille A.R."/>
            <person name="Buell C.R."/>
            <person name="Ying K."/>
            <person name="Li Y."/>
            <person name="Lu T."/>
            <person name="Huang Y."/>
            <person name="Zhao Q."/>
            <person name="Feng Q."/>
            <person name="Zhang L."/>
            <person name="Zhu J."/>
            <person name="Weng Q."/>
            <person name="Mu J."/>
            <person name="Lu Y."/>
            <person name="Fan D."/>
            <person name="Liu Y."/>
            <person name="Guan J."/>
            <person name="Zhang Y."/>
            <person name="Yu S."/>
            <person name="Liu X."/>
            <person name="Zhang Y."/>
            <person name="Hong G."/>
            <person name="Han B."/>
            <person name="Choisne N."/>
            <person name="Demange N."/>
            <person name="Orjeda G."/>
            <person name="Samain S."/>
            <person name="Cattolico L."/>
            <person name="Pelletier E."/>
            <person name="Couloux A."/>
            <person name="Segurens B."/>
            <person name="Wincker P."/>
            <person name="D'Hont A."/>
            <person name="Scarpelli C."/>
            <person name="Weissenbach J."/>
            <person name="Salanoubat M."/>
            <person name="Quetier F."/>
            <person name="Yu Y."/>
            <person name="Kim H.R."/>
            <person name="Rambo T."/>
            <person name="Currie J."/>
            <person name="Collura K."/>
            <person name="Luo M."/>
            <person name="Yang T."/>
            <person name="Ammiraju J.S.S."/>
            <person name="Engler F."/>
            <person name="Soderlund C."/>
            <person name="Wing R.A."/>
            <person name="Palmer L.E."/>
            <person name="de la Bastide M."/>
            <person name="Spiegel L."/>
            <person name="Nascimento L."/>
            <person name="Zutavern T."/>
            <person name="O'Shaughnessy A."/>
            <person name="Dike S."/>
            <person name="Dedhia N."/>
            <person name="Preston R."/>
            <person name="Balija V."/>
            <person name="McCombie W.R."/>
            <person name="Chow T."/>
            <person name="Chen H."/>
            <person name="Chung M."/>
            <person name="Chen C."/>
            <person name="Shaw J."/>
            <person name="Wu H."/>
            <person name="Hsiao K."/>
            <person name="Chao Y."/>
            <person name="Chu M."/>
            <person name="Cheng C."/>
            <person name="Hour A."/>
            <person name="Lee P."/>
            <person name="Lin S."/>
            <person name="Lin Y."/>
            <person name="Liou J."/>
            <person name="Liu S."/>
            <person name="Hsing Y."/>
            <person name="Raghuvanshi S."/>
            <person name="Mohanty A."/>
            <person name="Bharti A.K."/>
            <person name="Gaur A."/>
            <person name="Gupta V."/>
            <person name="Kumar D."/>
            <person name="Ravi V."/>
            <person name="Vij S."/>
            <person name="Kapur A."/>
            <person name="Khurana P."/>
            <person name="Khurana P."/>
            <person name="Khurana J.P."/>
            <person name="Tyagi A.K."/>
            <person name="Gaikwad K."/>
            <person name="Singh A."/>
            <person name="Dalal V."/>
            <person name="Srivastava S."/>
            <person name="Dixit A."/>
            <person name="Pal A.K."/>
            <person name="Ghazi I.A."/>
            <person name="Yadav M."/>
            <person name="Pandit A."/>
            <person name="Bhargava A."/>
            <person name="Sureshbabu K."/>
            <person name="Batra K."/>
            <person name="Sharma T.R."/>
            <person name="Mohapatra T."/>
            <person name="Singh N.K."/>
            <person name="Messing J."/>
            <person name="Nelson A.B."/>
            <person name="Fuks G."/>
            <person name="Kavchok S."/>
            <person name="Keizer G."/>
            <person name="Linton E."/>
            <person name="Llaca V."/>
            <person name="Song R."/>
            <person name="Tanyolac B."/>
            <person name="Young S."/>
            <person name="Ho-Il K."/>
            <person name="Hahn J.H."/>
            <person name="Sangsakoo G."/>
            <person name="Vanavichit A."/>
            <person name="de Mattos Luiz.A.T."/>
            <person name="Zimmer P.D."/>
            <person name="Malone G."/>
            <person name="Dellagostin O."/>
            <person name="de Oliveira A.C."/>
            <person name="Bevan M."/>
            <person name="Bancroft I."/>
            <person name="Minx P."/>
            <person name="Cordum H."/>
            <person name="Wilson R."/>
            <person name="Cheng Z."/>
            <person name="Jin W."/>
            <person name="Jiang J."/>
            <person name="Leong S.A."/>
            <person name="Iwama H."/>
            <person name="Gojobori T."/>
            <person name="Itoh T."/>
            <person name="Niimura Y."/>
            <person name="Fujii Y."/>
            <person name="Habara T."/>
            <person name="Sakai H."/>
            <person name="Sato Y."/>
            <person name="Wilson G."/>
            <person name="Kumar K."/>
            <person name="McCouch S."/>
            <person name="Juretic N."/>
            <person name="Hoen D."/>
            <person name="Wright S."/>
            <person name="Bruskiewich R."/>
            <person name="Bureau T."/>
            <person name="Miyao A."/>
            <person name="Hirochika H."/>
            <person name="Nishikawa T."/>
            <person name="Kadowaki K."/>
            <person name="Sugiura M."/>
            <person name="Burr B."/>
            <person name="Sasaki T."/>
        </authorList>
    </citation>
    <scope>NUCLEOTIDE SEQUENCE [LARGE SCALE GENOMIC DNA]</scope>
    <source>
        <strain evidence="3">cv. Nipponbare</strain>
    </source>
</reference>
<feature type="compositionally biased region" description="Basic and acidic residues" evidence="1">
    <location>
        <begin position="116"/>
        <end position="131"/>
    </location>
</feature>
<evidence type="ECO:0000313" key="3">
    <source>
        <dbReference type="Proteomes" id="UP000000763"/>
    </source>
</evidence>
<feature type="compositionally biased region" description="Low complexity" evidence="1">
    <location>
        <begin position="137"/>
        <end position="164"/>
    </location>
</feature>
<feature type="compositionally biased region" description="Basic residues" evidence="1">
    <location>
        <begin position="221"/>
        <end position="239"/>
    </location>
</feature>
<proteinExistence type="predicted"/>
<name>Q68UR7_ORYSJ</name>
<dbReference type="AlphaFoldDB" id="Q68UR7"/>
<dbReference type="EMBL" id="AP005560">
    <property type="protein sequence ID" value="BAD36813.1"/>
    <property type="molecule type" value="Genomic_DNA"/>
</dbReference>
<gene>
    <name evidence="2" type="primary">OJ1178_D01.2</name>
</gene>
<feature type="compositionally biased region" description="Basic residues" evidence="1">
    <location>
        <begin position="57"/>
        <end position="68"/>
    </location>
</feature>
<evidence type="ECO:0000313" key="2">
    <source>
        <dbReference type="EMBL" id="BAD36813.1"/>
    </source>
</evidence>
<protein>
    <submittedName>
        <fullName evidence="2">Uncharacterized protein</fullName>
    </submittedName>
</protein>
<reference evidence="3" key="2">
    <citation type="journal article" date="2008" name="Nucleic Acids Res.">
        <title>The rice annotation project database (RAP-DB): 2008 update.</title>
        <authorList>
            <consortium name="The rice annotation project (RAP)"/>
        </authorList>
    </citation>
    <scope>GENOME REANNOTATION</scope>
    <source>
        <strain evidence="3">cv. Nipponbare</strain>
    </source>
</reference>
<dbReference type="Proteomes" id="UP000000763">
    <property type="component" value="Chromosome 9"/>
</dbReference>
<feature type="compositionally biased region" description="Basic residues" evidence="1">
    <location>
        <begin position="179"/>
        <end position="188"/>
    </location>
</feature>